<proteinExistence type="inferred from homology"/>
<keyword evidence="6 9" id="KW-0067">ATP-binding</keyword>
<evidence type="ECO:0000256" key="10">
    <source>
        <dbReference type="RuleBase" id="RU000304"/>
    </source>
</evidence>
<evidence type="ECO:0000313" key="14">
    <source>
        <dbReference type="Proteomes" id="UP000184267"/>
    </source>
</evidence>
<dbReference type="STRING" id="154538.A0A1M2VWW8"/>
<keyword evidence="5 13" id="KW-0418">Kinase</keyword>
<dbReference type="SUPFAM" id="SSF56112">
    <property type="entry name" value="Protein kinase-like (PK-like)"/>
    <property type="match status" value="1"/>
</dbReference>
<evidence type="ECO:0000256" key="4">
    <source>
        <dbReference type="ARBA" id="ARBA00022741"/>
    </source>
</evidence>
<dbReference type="SMART" id="SM00220">
    <property type="entry name" value="S_TKc"/>
    <property type="match status" value="1"/>
</dbReference>
<dbReference type="PROSITE" id="PS50011">
    <property type="entry name" value="PROTEIN_KINASE_DOM"/>
    <property type="match status" value="1"/>
</dbReference>
<keyword evidence="2 10" id="KW-0723">Serine/threonine-protein kinase</keyword>
<dbReference type="PROSITE" id="PS00108">
    <property type="entry name" value="PROTEIN_KINASE_ST"/>
    <property type="match status" value="1"/>
</dbReference>
<dbReference type="InterPro" id="IPR000719">
    <property type="entry name" value="Prot_kinase_dom"/>
</dbReference>
<comment type="similarity">
    <text evidence="10">Belongs to the protein kinase superfamily.</text>
</comment>
<protein>
    <recommendedName>
        <fullName evidence="1">non-specific serine/threonine protein kinase</fullName>
        <ecNumber evidence="1">2.7.11.1</ecNumber>
    </recommendedName>
</protein>
<evidence type="ECO:0000313" key="13">
    <source>
        <dbReference type="EMBL" id="OJT12022.1"/>
    </source>
</evidence>
<evidence type="ECO:0000256" key="8">
    <source>
        <dbReference type="ARBA" id="ARBA00048679"/>
    </source>
</evidence>
<dbReference type="GO" id="GO:0004674">
    <property type="term" value="F:protein serine/threonine kinase activity"/>
    <property type="evidence" value="ECO:0007669"/>
    <property type="project" value="UniProtKB-KW"/>
</dbReference>
<dbReference type="OMA" id="WDRIERK"/>
<dbReference type="GO" id="GO:0035556">
    <property type="term" value="P:intracellular signal transduction"/>
    <property type="evidence" value="ECO:0007669"/>
    <property type="project" value="TreeGrafter"/>
</dbReference>
<evidence type="ECO:0000256" key="2">
    <source>
        <dbReference type="ARBA" id="ARBA00022527"/>
    </source>
</evidence>
<dbReference type="PANTHER" id="PTHR24356:SF1">
    <property type="entry name" value="SERINE_THREONINE-PROTEIN KINASE GREATWALL"/>
    <property type="match status" value="1"/>
</dbReference>
<feature type="compositionally biased region" description="Basic and acidic residues" evidence="11">
    <location>
        <begin position="424"/>
        <end position="433"/>
    </location>
</feature>
<feature type="binding site" evidence="9">
    <location>
        <position position="116"/>
    </location>
    <ligand>
        <name>ATP</name>
        <dbReference type="ChEBI" id="CHEBI:30616"/>
    </ligand>
</feature>
<evidence type="ECO:0000256" key="3">
    <source>
        <dbReference type="ARBA" id="ARBA00022679"/>
    </source>
</evidence>
<feature type="region of interest" description="Disordered" evidence="11">
    <location>
        <begin position="424"/>
        <end position="473"/>
    </location>
</feature>
<evidence type="ECO:0000256" key="6">
    <source>
        <dbReference type="ARBA" id="ARBA00022840"/>
    </source>
</evidence>
<gene>
    <name evidence="13" type="ORF">TRAPUB_11432</name>
</gene>
<dbReference type="PROSITE" id="PS00107">
    <property type="entry name" value="PROTEIN_KINASE_ATP"/>
    <property type="match status" value="1"/>
</dbReference>
<evidence type="ECO:0000259" key="12">
    <source>
        <dbReference type="PROSITE" id="PS50011"/>
    </source>
</evidence>
<feature type="compositionally biased region" description="Pro residues" evidence="11">
    <location>
        <begin position="448"/>
        <end position="458"/>
    </location>
</feature>
<dbReference type="EMBL" id="MNAD01000538">
    <property type="protein sequence ID" value="OJT12022.1"/>
    <property type="molecule type" value="Genomic_DNA"/>
</dbReference>
<evidence type="ECO:0000256" key="7">
    <source>
        <dbReference type="ARBA" id="ARBA00047899"/>
    </source>
</evidence>
<evidence type="ECO:0000256" key="9">
    <source>
        <dbReference type="PROSITE-ProRule" id="PRU10141"/>
    </source>
</evidence>
<dbReference type="PANTHER" id="PTHR24356">
    <property type="entry name" value="SERINE/THREONINE-PROTEIN KINASE"/>
    <property type="match status" value="1"/>
</dbReference>
<name>A0A1M2VWW8_TRAPU</name>
<dbReference type="Gene3D" id="1.10.510.10">
    <property type="entry name" value="Transferase(Phosphotransferase) domain 1"/>
    <property type="match status" value="1"/>
</dbReference>
<keyword evidence="14" id="KW-1185">Reference proteome</keyword>
<keyword evidence="4 9" id="KW-0547">Nucleotide-binding</keyword>
<reference evidence="13 14" key="1">
    <citation type="submission" date="2016-10" db="EMBL/GenBank/DDBJ databases">
        <title>Genome sequence of the basidiomycete white-rot fungus Trametes pubescens.</title>
        <authorList>
            <person name="Makela M.R."/>
            <person name="Granchi Z."/>
            <person name="Peng M."/>
            <person name="De Vries R.P."/>
            <person name="Grigoriev I."/>
            <person name="Riley R."/>
            <person name="Hilden K."/>
        </authorList>
    </citation>
    <scope>NUCLEOTIDE SEQUENCE [LARGE SCALE GENOMIC DNA]</scope>
    <source>
        <strain evidence="13 14">FBCC735</strain>
    </source>
</reference>
<evidence type="ECO:0000256" key="1">
    <source>
        <dbReference type="ARBA" id="ARBA00012513"/>
    </source>
</evidence>
<comment type="catalytic activity">
    <reaction evidence="7">
        <text>L-threonyl-[protein] + ATP = O-phospho-L-threonyl-[protein] + ADP + H(+)</text>
        <dbReference type="Rhea" id="RHEA:46608"/>
        <dbReference type="Rhea" id="RHEA-COMP:11060"/>
        <dbReference type="Rhea" id="RHEA-COMP:11605"/>
        <dbReference type="ChEBI" id="CHEBI:15378"/>
        <dbReference type="ChEBI" id="CHEBI:30013"/>
        <dbReference type="ChEBI" id="CHEBI:30616"/>
        <dbReference type="ChEBI" id="CHEBI:61977"/>
        <dbReference type="ChEBI" id="CHEBI:456216"/>
        <dbReference type="EC" id="2.7.11.1"/>
    </reaction>
</comment>
<dbReference type="InterPro" id="IPR050236">
    <property type="entry name" value="Ser_Thr_kinase_AGC"/>
</dbReference>
<dbReference type="Gene3D" id="3.30.200.20">
    <property type="entry name" value="Phosphorylase Kinase, domain 1"/>
    <property type="match status" value="1"/>
</dbReference>
<dbReference type="Pfam" id="PF00069">
    <property type="entry name" value="Pkinase"/>
    <property type="match status" value="1"/>
</dbReference>
<dbReference type="InterPro" id="IPR008271">
    <property type="entry name" value="Ser/Thr_kinase_AS"/>
</dbReference>
<feature type="region of interest" description="Disordered" evidence="11">
    <location>
        <begin position="32"/>
        <end position="72"/>
    </location>
</feature>
<evidence type="ECO:0000256" key="11">
    <source>
        <dbReference type="SAM" id="MobiDB-lite"/>
    </source>
</evidence>
<comment type="catalytic activity">
    <reaction evidence="8">
        <text>L-seryl-[protein] + ATP = O-phospho-L-seryl-[protein] + ADP + H(+)</text>
        <dbReference type="Rhea" id="RHEA:17989"/>
        <dbReference type="Rhea" id="RHEA-COMP:9863"/>
        <dbReference type="Rhea" id="RHEA-COMP:11604"/>
        <dbReference type="ChEBI" id="CHEBI:15378"/>
        <dbReference type="ChEBI" id="CHEBI:29999"/>
        <dbReference type="ChEBI" id="CHEBI:30616"/>
        <dbReference type="ChEBI" id="CHEBI:83421"/>
        <dbReference type="ChEBI" id="CHEBI:456216"/>
        <dbReference type="EC" id="2.7.11.1"/>
    </reaction>
</comment>
<dbReference type="OrthoDB" id="10252171at2759"/>
<dbReference type="Proteomes" id="UP000184267">
    <property type="component" value="Unassembled WGS sequence"/>
</dbReference>
<dbReference type="GO" id="GO:0005524">
    <property type="term" value="F:ATP binding"/>
    <property type="evidence" value="ECO:0007669"/>
    <property type="project" value="UniProtKB-UniRule"/>
</dbReference>
<dbReference type="EC" id="2.7.11.1" evidence="1"/>
<feature type="compositionally biased region" description="Polar residues" evidence="11">
    <location>
        <begin position="32"/>
        <end position="50"/>
    </location>
</feature>
<organism evidence="13 14">
    <name type="scientific">Trametes pubescens</name>
    <name type="common">White-rot fungus</name>
    <dbReference type="NCBI Taxonomy" id="154538"/>
    <lineage>
        <taxon>Eukaryota</taxon>
        <taxon>Fungi</taxon>
        <taxon>Dikarya</taxon>
        <taxon>Basidiomycota</taxon>
        <taxon>Agaricomycotina</taxon>
        <taxon>Agaricomycetes</taxon>
        <taxon>Polyporales</taxon>
        <taxon>Polyporaceae</taxon>
        <taxon>Trametes</taxon>
    </lineage>
</organism>
<dbReference type="InterPro" id="IPR017441">
    <property type="entry name" value="Protein_kinase_ATP_BS"/>
</dbReference>
<evidence type="ECO:0000256" key="5">
    <source>
        <dbReference type="ARBA" id="ARBA00022777"/>
    </source>
</evidence>
<dbReference type="AlphaFoldDB" id="A0A1M2VWW8"/>
<dbReference type="InterPro" id="IPR011009">
    <property type="entry name" value="Kinase-like_dom_sf"/>
</dbReference>
<feature type="domain" description="Protein kinase" evidence="12">
    <location>
        <begin position="79"/>
        <end position="368"/>
    </location>
</feature>
<keyword evidence="3" id="KW-0808">Transferase</keyword>
<accession>A0A1M2VWW8</accession>
<comment type="caution">
    <text evidence="13">The sequence shown here is derived from an EMBL/GenBank/DDBJ whole genome shotgun (WGS) entry which is preliminary data.</text>
</comment>
<sequence>MAPLRRLREMLEEQAAAQFTAAIDSGFVSGIQSRESASQRPATAATSELNANGKRKQVDDLATTGHKRRRPSPLALRDIEAVRAIGAGGWGSVHVARVKRQSAHPLDRPGATFALKAVGKVSFRDLERNDKGSNQRHAVERRNAERNHLNALPWNPFIAGLVDVHTDLKNTYLTLEYGACGTLYTHMRDLPSLTDREIKFYFANLVLAIEFLHTHNIVHCDIKPENLVLGADGYLLLTDFGLAQTLHSNTSWNRMGTLDYMSPETLSREPLDSVEKRAAADWWAAAVSLFEMKTHCTPFECDSEAELKDKHKNSPLVWPPGVKAHPSLEGLLFRMLHYDLPHRLGATEVPEGKDGSMINREIRRHEWMKSINWDRIERKIATAPRVPNLIPDEDDRIHNKRFPEQSKVPGLPLKRPSPRLEWYEIKTEKEPSPRKKRRMSGQYSMCLPPGPLGPPLPRSPSMAVERGSIVVEA</sequence>